<feature type="compositionally biased region" description="Basic and acidic residues" evidence="1">
    <location>
        <begin position="356"/>
        <end position="371"/>
    </location>
</feature>
<name>A0A2S5B0R2_9BASI</name>
<comment type="caution">
    <text evidence="2">The sequence shown here is derived from an EMBL/GenBank/DDBJ whole genome shotgun (WGS) entry which is preliminary data.</text>
</comment>
<sequence length="400" mass="41524">MANKAAMKRKAPAAPAVARRGKGKAVSLVPTGSAQPSRKRAKLAASKPPRAGLDASESEEDGRTNKSTAGRDEGDEADDAHAAMLAALEAHQASFFGDALPFASTSSGGAGTGKKGRTSSAATQKSVWEMDDDDFLDEGDDDDDDEEEDDEGSEEEDEQTGPMSNAAKAARASAATVVAFVEPGRGPALALSAGETAPPPMSKREMRDFKAGKVKNLHVKPSIADAHNAKYVGGKAAKQKAAAAAGDTKAVASLEKQAEDEVEELHLSKLDSHLSSLIQPLTSGSGSASLPDLLRELPIASSKPLKGHTPLPKNAPRMLRRGQNAANLKRAQARDDAAGFGKGAKKGAVGMGREALSLKEKRKAEGGDKRQRGIGAAAGKWGRGQISLSKKEIRSINGPE</sequence>
<feature type="region of interest" description="Disordered" evidence="1">
    <location>
        <begin position="99"/>
        <end position="174"/>
    </location>
</feature>
<feature type="region of interest" description="Disordered" evidence="1">
    <location>
        <begin position="325"/>
        <end position="400"/>
    </location>
</feature>
<organism evidence="2 3">
    <name type="scientific">Rhodotorula taiwanensis</name>
    <dbReference type="NCBI Taxonomy" id="741276"/>
    <lineage>
        <taxon>Eukaryota</taxon>
        <taxon>Fungi</taxon>
        <taxon>Dikarya</taxon>
        <taxon>Basidiomycota</taxon>
        <taxon>Pucciniomycotina</taxon>
        <taxon>Microbotryomycetes</taxon>
        <taxon>Sporidiobolales</taxon>
        <taxon>Sporidiobolaceae</taxon>
        <taxon>Rhodotorula</taxon>
    </lineage>
</organism>
<feature type="compositionally biased region" description="Basic and acidic residues" evidence="1">
    <location>
        <begin position="61"/>
        <end position="72"/>
    </location>
</feature>
<dbReference type="Proteomes" id="UP000237144">
    <property type="component" value="Unassembled WGS sequence"/>
</dbReference>
<keyword evidence="3" id="KW-1185">Reference proteome</keyword>
<dbReference type="OrthoDB" id="2529826at2759"/>
<reference evidence="2 3" key="1">
    <citation type="journal article" date="2018" name="Front. Microbiol.">
        <title>Prospects for Fungal Bioremediation of Acidic Radioactive Waste Sites: Characterization and Genome Sequence of Rhodotorula taiwanensis MD1149.</title>
        <authorList>
            <person name="Tkavc R."/>
            <person name="Matrosova V.Y."/>
            <person name="Grichenko O.E."/>
            <person name="Gostincar C."/>
            <person name="Volpe R.P."/>
            <person name="Klimenkova P."/>
            <person name="Gaidamakova E.K."/>
            <person name="Zhou C.E."/>
            <person name="Stewart B.J."/>
            <person name="Lyman M.G."/>
            <person name="Malfatti S.A."/>
            <person name="Rubinfeld B."/>
            <person name="Courtot M."/>
            <person name="Singh J."/>
            <person name="Dalgard C.L."/>
            <person name="Hamilton T."/>
            <person name="Frey K.G."/>
            <person name="Gunde-Cimerman N."/>
            <person name="Dugan L."/>
            <person name="Daly M.J."/>
        </authorList>
    </citation>
    <scope>NUCLEOTIDE SEQUENCE [LARGE SCALE GENOMIC DNA]</scope>
    <source>
        <strain evidence="2 3">MD1149</strain>
    </source>
</reference>
<feature type="compositionally biased region" description="Acidic residues" evidence="1">
    <location>
        <begin position="129"/>
        <end position="159"/>
    </location>
</feature>
<evidence type="ECO:0000313" key="3">
    <source>
        <dbReference type="Proteomes" id="UP000237144"/>
    </source>
</evidence>
<proteinExistence type="predicted"/>
<evidence type="ECO:0000313" key="2">
    <source>
        <dbReference type="EMBL" id="POY70367.1"/>
    </source>
</evidence>
<protein>
    <submittedName>
        <fullName evidence="2">Uncharacterized protein</fullName>
    </submittedName>
</protein>
<dbReference type="AlphaFoldDB" id="A0A2S5B0R2"/>
<evidence type="ECO:0000256" key="1">
    <source>
        <dbReference type="SAM" id="MobiDB-lite"/>
    </source>
</evidence>
<accession>A0A2S5B0R2</accession>
<gene>
    <name evidence="2" type="ORF">BMF94_6647</name>
</gene>
<feature type="compositionally biased region" description="Basic residues" evidence="1">
    <location>
        <begin position="1"/>
        <end position="11"/>
    </location>
</feature>
<dbReference type="EMBL" id="PJQD01000122">
    <property type="protein sequence ID" value="POY70367.1"/>
    <property type="molecule type" value="Genomic_DNA"/>
</dbReference>
<feature type="region of interest" description="Disordered" evidence="1">
    <location>
        <begin position="1"/>
        <end position="85"/>
    </location>
</feature>